<keyword evidence="15" id="KW-1185">Reference proteome</keyword>
<comment type="subcellular location">
    <subcellularLocation>
        <location evidence="1">Cell membrane</location>
        <topology evidence="1">Single-pass type I membrane protein</topology>
    </subcellularLocation>
</comment>
<dbReference type="EMBL" id="OV696689">
    <property type="protein sequence ID" value="CAH1263397.1"/>
    <property type="molecule type" value="Genomic_DNA"/>
</dbReference>
<dbReference type="InterPro" id="IPR007110">
    <property type="entry name" value="Ig-like_dom"/>
</dbReference>
<dbReference type="GO" id="GO:0006955">
    <property type="term" value="P:immune response"/>
    <property type="evidence" value="ECO:0007669"/>
    <property type="project" value="TreeGrafter"/>
</dbReference>
<dbReference type="InterPro" id="IPR013783">
    <property type="entry name" value="Ig-like_fold"/>
</dbReference>
<dbReference type="InterPro" id="IPR051713">
    <property type="entry name" value="T-cell_Activation_Regulation"/>
</dbReference>
<evidence type="ECO:0000313" key="15">
    <source>
        <dbReference type="Proteomes" id="UP000838412"/>
    </source>
</evidence>
<evidence type="ECO:0000256" key="11">
    <source>
        <dbReference type="SAM" id="Phobius"/>
    </source>
</evidence>
<protein>
    <submittedName>
        <fullName evidence="14">Hypp2688 protein</fullName>
    </submittedName>
</protein>
<dbReference type="OrthoDB" id="9440529at2759"/>
<name>A0A8K0EU24_BRALA</name>
<feature type="transmembrane region" description="Helical" evidence="11">
    <location>
        <begin position="225"/>
        <end position="247"/>
    </location>
</feature>
<dbReference type="InterPro" id="IPR003598">
    <property type="entry name" value="Ig_sub2"/>
</dbReference>
<keyword evidence="2" id="KW-1003">Cell membrane</keyword>
<dbReference type="SMART" id="SM00406">
    <property type="entry name" value="IGv"/>
    <property type="match status" value="2"/>
</dbReference>
<dbReference type="SMART" id="SM00409">
    <property type="entry name" value="IG"/>
    <property type="match status" value="3"/>
</dbReference>
<keyword evidence="9" id="KW-0325">Glycoprotein</keyword>
<feature type="chain" id="PRO_5035465066" evidence="12">
    <location>
        <begin position="24"/>
        <end position="625"/>
    </location>
</feature>
<dbReference type="Pfam" id="PF07686">
    <property type="entry name" value="V-set"/>
    <property type="match status" value="2"/>
</dbReference>
<gene>
    <name evidence="14" type="primary">Hypp2688</name>
    <name evidence="14" type="ORF">BLAG_LOCUS18104</name>
</gene>
<dbReference type="Gene3D" id="2.60.40.10">
    <property type="entry name" value="Immunoglobulins"/>
    <property type="match status" value="3"/>
</dbReference>
<evidence type="ECO:0000256" key="2">
    <source>
        <dbReference type="ARBA" id="ARBA00022475"/>
    </source>
</evidence>
<evidence type="ECO:0000256" key="8">
    <source>
        <dbReference type="ARBA" id="ARBA00023170"/>
    </source>
</evidence>
<keyword evidence="4 12" id="KW-0732">Signal</keyword>
<evidence type="ECO:0000256" key="7">
    <source>
        <dbReference type="ARBA" id="ARBA00023157"/>
    </source>
</evidence>
<dbReference type="PANTHER" id="PTHR25466">
    <property type="entry name" value="T-LYMPHOCYTE ACTIVATION ANTIGEN"/>
    <property type="match status" value="1"/>
</dbReference>
<evidence type="ECO:0000256" key="10">
    <source>
        <dbReference type="ARBA" id="ARBA00023319"/>
    </source>
</evidence>
<keyword evidence="8" id="KW-0675">Receptor</keyword>
<feature type="domain" description="Ig-like" evidence="13">
    <location>
        <begin position="41"/>
        <end position="123"/>
    </location>
</feature>
<evidence type="ECO:0000256" key="12">
    <source>
        <dbReference type="SAM" id="SignalP"/>
    </source>
</evidence>
<dbReference type="InterPro" id="IPR036179">
    <property type="entry name" value="Ig-like_dom_sf"/>
</dbReference>
<dbReference type="GO" id="GO:0009897">
    <property type="term" value="C:external side of plasma membrane"/>
    <property type="evidence" value="ECO:0007669"/>
    <property type="project" value="TreeGrafter"/>
</dbReference>
<dbReference type="Proteomes" id="UP000838412">
    <property type="component" value="Chromosome 4"/>
</dbReference>
<dbReference type="SUPFAM" id="SSF48726">
    <property type="entry name" value="Immunoglobulin"/>
    <property type="match status" value="2"/>
</dbReference>
<feature type="domain" description="Ig-like" evidence="13">
    <location>
        <begin position="477"/>
        <end position="611"/>
    </location>
</feature>
<keyword evidence="7" id="KW-1015">Disulfide bond</keyword>
<proteinExistence type="predicted"/>
<feature type="transmembrane region" description="Helical" evidence="11">
    <location>
        <begin position="424"/>
        <end position="444"/>
    </location>
</feature>
<evidence type="ECO:0000313" key="14">
    <source>
        <dbReference type="EMBL" id="CAH1263397.1"/>
    </source>
</evidence>
<feature type="transmembrane region" description="Helical" evidence="11">
    <location>
        <begin position="142"/>
        <end position="165"/>
    </location>
</feature>
<dbReference type="PANTHER" id="PTHR25466:SF14">
    <property type="entry name" value="BUTYROPHILIN SUBFAMILY 2 MEMBER A2-LIKE-RELATED"/>
    <property type="match status" value="1"/>
</dbReference>
<evidence type="ECO:0000256" key="1">
    <source>
        <dbReference type="ARBA" id="ARBA00004251"/>
    </source>
</evidence>
<dbReference type="InterPro" id="IPR003599">
    <property type="entry name" value="Ig_sub"/>
</dbReference>
<evidence type="ECO:0000256" key="9">
    <source>
        <dbReference type="ARBA" id="ARBA00023180"/>
    </source>
</evidence>
<evidence type="ECO:0000256" key="6">
    <source>
        <dbReference type="ARBA" id="ARBA00023136"/>
    </source>
</evidence>
<dbReference type="PROSITE" id="PS50835">
    <property type="entry name" value="IG_LIKE"/>
    <property type="match status" value="2"/>
</dbReference>
<feature type="signal peptide" evidence="12">
    <location>
        <begin position="1"/>
        <end position="23"/>
    </location>
</feature>
<evidence type="ECO:0000259" key="13">
    <source>
        <dbReference type="PROSITE" id="PS50835"/>
    </source>
</evidence>
<reference evidence="14" key="1">
    <citation type="submission" date="2022-01" db="EMBL/GenBank/DDBJ databases">
        <authorList>
            <person name="Braso-Vives M."/>
        </authorList>
    </citation>
    <scope>NUCLEOTIDE SEQUENCE</scope>
</reference>
<keyword evidence="3 11" id="KW-0812">Transmembrane</keyword>
<keyword evidence="5 11" id="KW-1133">Transmembrane helix</keyword>
<organism evidence="14 15">
    <name type="scientific">Branchiostoma lanceolatum</name>
    <name type="common">Common lancelet</name>
    <name type="synonym">Amphioxus lanceolatum</name>
    <dbReference type="NCBI Taxonomy" id="7740"/>
    <lineage>
        <taxon>Eukaryota</taxon>
        <taxon>Metazoa</taxon>
        <taxon>Chordata</taxon>
        <taxon>Cephalochordata</taxon>
        <taxon>Leptocardii</taxon>
        <taxon>Amphioxiformes</taxon>
        <taxon>Branchiostomatidae</taxon>
        <taxon>Branchiostoma</taxon>
    </lineage>
</organism>
<keyword evidence="6 11" id="KW-0472">Membrane</keyword>
<accession>A0A8K0EU24</accession>
<sequence>MDCVGCNNGLVVAILFLLCSAEGTVVTGGQIHVTVGLGQHVPPGGSVILPCNFSVPSDDVRPLVSWWKDRGLVLTRRIVYEHQEGRFSKAYDEWEGRTALLRQASLQMTNLTTNDSGKYECEIRVPLKYGAARGFINLDVRVFIVGVSIGGAVLLVLMLVIAAGVGREPISRVARLAMTSLHRVVQTGKFRCEPPRDSKVKSTFERSNNSSVQVHIVSLLLRENICVVANMIPACMVGLVLLLSSGFPVNGEGTFADQFPQIEAVRSNLNTTVGETVEMEYMYGIPVNSSDSTVLKTIYILKHGRRRESVCEVVPNGTRCDGQYQTRARLEDKPWDYDDGSSYKRGLLVLTLENVMLSDAAVYEGEVRVFLGGYNQSKMSVTVEDVPWCPYQSCPDGEWLQCQTDTNMTCSCTCRVECTPGFDVGSFFGGVATVAALLLLFLLYKYGDKIRYTKLISKQIYTVPKIVYASQRSSSQPEKVQSAREAPVRCNNVAIDGQIQVTVGLGQHVPPGGSVILPCNYSVPSDDVRPLVSWWKDRGLVLTRRIVYEHQEGRFSKAYDEWEGRTALLRQASLQMTNLTTDDTGKYECEIRVPLKYGAARGFINLDVDVSGGKKHPSYELKTGV</sequence>
<evidence type="ECO:0000256" key="3">
    <source>
        <dbReference type="ARBA" id="ARBA00022692"/>
    </source>
</evidence>
<dbReference type="GO" id="GO:0071222">
    <property type="term" value="P:cellular response to lipopolysaccharide"/>
    <property type="evidence" value="ECO:0007669"/>
    <property type="project" value="TreeGrafter"/>
</dbReference>
<evidence type="ECO:0000256" key="4">
    <source>
        <dbReference type="ARBA" id="ARBA00022729"/>
    </source>
</evidence>
<evidence type="ECO:0000256" key="5">
    <source>
        <dbReference type="ARBA" id="ARBA00022989"/>
    </source>
</evidence>
<dbReference type="InterPro" id="IPR013106">
    <property type="entry name" value="Ig_V-set"/>
</dbReference>
<dbReference type="GO" id="GO:0007166">
    <property type="term" value="P:cell surface receptor signaling pathway"/>
    <property type="evidence" value="ECO:0007669"/>
    <property type="project" value="TreeGrafter"/>
</dbReference>
<keyword evidence="10" id="KW-0393">Immunoglobulin domain</keyword>
<dbReference type="SMART" id="SM00408">
    <property type="entry name" value="IGc2"/>
    <property type="match status" value="2"/>
</dbReference>
<dbReference type="AlphaFoldDB" id="A0A8K0EU24"/>